<accession>A0A6J2VMG1</accession>
<dbReference type="GeneID" id="115814135"/>
<dbReference type="InterPro" id="IPR032727">
    <property type="entry name" value="CLAMP"/>
</dbReference>
<dbReference type="PANTHER" id="PTHR28457:SF2">
    <property type="entry name" value="SIMILAR TO 4930578I06RIK PROTEIN"/>
    <property type="match status" value="1"/>
</dbReference>
<dbReference type="OrthoDB" id="6103133at2759"/>
<dbReference type="InParanoid" id="A0A6J2VMG1"/>
<dbReference type="Proteomes" id="UP000504632">
    <property type="component" value="Chromosome 1"/>
</dbReference>
<organism evidence="1 2">
    <name type="scientific">Chanos chanos</name>
    <name type="common">Milkfish</name>
    <name type="synonym">Mugil chanos</name>
    <dbReference type="NCBI Taxonomy" id="29144"/>
    <lineage>
        <taxon>Eukaryota</taxon>
        <taxon>Metazoa</taxon>
        <taxon>Chordata</taxon>
        <taxon>Craniata</taxon>
        <taxon>Vertebrata</taxon>
        <taxon>Euteleostomi</taxon>
        <taxon>Actinopterygii</taxon>
        <taxon>Neopterygii</taxon>
        <taxon>Teleostei</taxon>
        <taxon>Ostariophysi</taxon>
        <taxon>Gonorynchiformes</taxon>
        <taxon>Chanidae</taxon>
        <taxon>Chanos</taxon>
    </lineage>
</organism>
<keyword evidence="1" id="KW-1185">Reference proteome</keyword>
<protein>
    <submittedName>
        <fullName evidence="2">Uncharacterized protein C8orf74 homolog</fullName>
    </submittedName>
</protein>
<dbReference type="AlphaFoldDB" id="A0A6J2VMG1"/>
<gene>
    <name evidence="2" type="primary">c1h8orf74</name>
</gene>
<proteinExistence type="predicted"/>
<dbReference type="CTD" id="106737769"/>
<name>A0A6J2VMG1_CHACN</name>
<evidence type="ECO:0000313" key="1">
    <source>
        <dbReference type="Proteomes" id="UP000504632"/>
    </source>
</evidence>
<reference evidence="2" key="1">
    <citation type="submission" date="2025-08" db="UniProtKB">
        <authorList>
            <consortium name="RefSeq"/>
        </authorList>
    </citation>
    <scope>IDENTIFICATION</scope>
</reference>
<evidence type="ECO:0000313" key="2">
    <source>
        <dbReference type="RefSeq" id="XP_030633123.1"/>
    </source>
</evidence>
<dbReference type="PANTHER" id="PTHR28457">
    <property type="entry name" value="COILED-COIL DOMAIN-CONTAINING PROTEIN 189"/>
    <property type="match status" value="1"/>
</dbReference>
<sequence length="252" mass="29035">MASLSATTMREIARLERDAAVLHLSRHFQWKDFEGDDKKHLHQEFVYDNVMYAVKRGVPWAAVVQVAKMTKELLPEVKGLEMSRAVALIRERLSEGKLQLSPGHQTALFNFIVDTYVRHHKLYHAFLHGEVNLKHKEMQLEIHVPSVPLPLVQGTDVQEQERQQALEELMLALSEKQEEICQFKQKAEAQLMAKMQVGLDDLQVDRLSKQAVGKVVREVLQAQGRLIMDTLIKEVNLTHELLELRLKQKLLL</sequence>
<dbReference type="RefSeq" id="XP_030633123.1">
    <property type="nucleotide sequence ID" value="XM_030777263.1"/>
</dbReference>